<dbReference type="GO" id="GO:0000166">
    <property type="term" value="F:nucleotide binding"/>
    <property type="evidence" value="ECO:0007669"/>
    <property type="project" value="InterPro"/>
</dbReference>
<dbReference type="Gene3D" id="3.40.50.720">
    <property type="entry name" value="NAD(P)-binding Rossmann-like Domain"/>
    <property type="match status" value="1"/>
</dbReference>
<dbReference type="KEGG" id="hbs:IPV69_16225"/>
<dbReference type="GO" id="GO:0016491">
    <property type="term" value="F:oxidoreductase activity"/>
    <property type="evidence" value="ECO:0007669"/>
    <property type="project" value="UniProtKB-KW"/>
</dbReference>
<name>A0A7M2WQT0_9BACT</name>
<reference evidence="5 6" key="1">
    <citation type="submission" date="2020-10" db="EMBL/GenBank/DDBJ databases">
        <title>Wide distribution of Phycisphaera-like planctomycetes from WD2101 soil group in peatlands and genome analysis of the first cultivated representative.</title>
        <authorList>
            <person name="Dedysh S.N."/>
            <person name="Beletsky A.V."/>
            <person name="Ivanova A."/>
            <person name="Kulichevskaya I.S."/>
            <person name="Suzina N.E."/>
            <person name="Philippov D.A."/>
            <person name="Rakitin A.L."/>
            <person name="Mardanov A.V."/>
            <person name="Ravin N.V."/>
        </authorList>
    </citation>
    <scope>NUCLEOTIDE SEQUENCE [LARGE SCALE GENOMIC DNA]</scope>
    <source>
        <strain evidence="5 6">M1803</strain>
    </source>
</reference>
<feature type="domain" description="GFO/IDH/MocA-like oxidoreductase" evidence="4">
    <location>
        <begin position="133"/>
        <end position="262"/>
    </location>
</feature>
<protein>
    <submittedName>
        <fullName evidence="5">Gfo/Idh/MocA family oxidoreductase</fullName>
    </submittedName>
</protein>
<evidence type="ECO:0000313" key="5">
    <source>
        <dbReference type="EMBL" id="QOV87826.1"/>
    </source>
</evidence>
<feature type="domain" description="Gfo/Idh/MocA-like oxidoreductase N-terminal" evidence="3">
    <location>
        <begin position="6"/>
        <end position="123"/>
    </location>
</feature>
<evidence type="ECO:0000259" key="4">
    <source>
        <dbReference type="Pfam" id="PF22725"/>
    </source>
</evidence>
<gene>
    <name evidence="5" type="ORF">IPV69_16225</name>
</gene>
<dbReference type="SUPFAM" id="SSF51735">
    <property type="entry name" value="NAD(P)-binding Rossmann-fold domains"/>
    <property type="match status" value="1"/>
</dbReference>
<dbReference type="InterPro" id="IPR036291">
    <property type="entry name" value="NAD(P)-bd_dom_sf"/>
</dbReference>
<dbReference type="InterPro" id="IPR055170">
    <property type="entry name" value="GFO_IDH_MocA-like_dom"/>
</dbReference>
<keyword evidence="6" id="KW-1185">Reference proteome</keyword>
<organism evidence="5 6">
    <name type="scientific">Humisphaera borealis</name>
    <dbReference type="NCBI Taxonomy" id="2807512"/>
    <lineage>
        <taxon>Bacteria</taxon>
        <taxon>Pseudomonadati</taxon>
        <taxon>Planctomycetota</taxon>
        <taxon>Phycisphaerae</taxon>
        <taxon>Tepidisphaerales</taxon>
        <taxon>Tepidisphaeraceae</taxon>
        <taxon>Humisphaera</taxon>
    </lineage>
</organism>
<evidence type="ECO:0000256" key="1">
    <source>
        <dbReference type="ARBA" id="ARBA00010928"/>
    </source>
</evidence>
<dbReference type="Pfam" id="PF01408">
    <property type="entry name" value="GFO_IDH_MocA"/>
    <property type="match status" value="1"/>
</dbReference>
<comment type="similarity">
    <text evidence="1">Belongs to the Gfo/Idh/MocA family.</text>
</comment>
<dbReference type="Gene3D" id="3.30.360.10">
    <property type="entry name" value="Dihydrodipicolinate Reductase, domain 2"/>
    <property type="match status" value="1"/>
</dbReference>
<proteinExistence type="inferred from homology"/>
<evidence type="ECO:0000256" key="2">
    <source>
        <dbReference type="ARBA" id="ARBA00023002"/>
    </source>
</evidence>
<dbReference type="InterPro" id="IPR050984">
    <property type="entry name" value="Gfo/Idh/MocA_domain"/>
</dbReference>
<accession>A0A7M2WQT0</accession>
<dbReference type="PANTHER" id="PTHR22604">
    <property type="entry name" value="OXIDOREDUCTASES"/>
    <property type="match status" value="1"/>
</dbReference>
<sequence>MTAKLHWGILGTGTIAKTFAAGVAASTSGVVVAVGSRDRVTADAFGDAFGVRNRHGSYESLLADPDVQAVYIATPHTSHKRWAIAAAEAKKHILCEKPIGVSAAEAEAIIAAARKHDVFLMEAFMYRCHPQIAKALKIIRSGLMGAVRVIQATFSFHWPIDYDARSRLLANELAGGGILDVGCYPTSICRLIAGAAVAKPFAEPSELVATGYLGRTGVDEWTVASAKFPGLPGEPDILAQLSTGVQCDQENVVRIYGSQGWLLIPDPWIPSRDGASSRLVLNVRGRPAQEIVVDPGLTLYALEADTVAANLHLRQAPSPAMSWDDTLGNMRMLDRWRAAIGLKYAFE</sequence>
<evidence type="ECO:0000259" key="3">
    <source>
        <dbReference type="Pfam" id="PF01408"/>
    </source>
</evidence>
<dbReference type="InterPro" id="IPR000683">
    <property type="entry name" value="Gfo/Idh/MocA-like_OxRdtase_N"/>
</dbReference>
<dbReference type="SUPFAM" id="SSF55347">
    <property type="entry name" value="Glyceraldehyde-3-phosphate dehydrogenase-like, C-terminal domain"/>
    <property type="match status" value="1"/>
</dbReference>
<dbReference type="Pfam" id="PF22725">
    <property type="entry name" value="GFO_IDH_MocA_C3"/>
    <property type="match status" value="1"/>
</dbReference>
<dbReference type="Proteomes" id="UP000593765">
    <property type="component" value="Chromosome"/>
</dbReference>
<dbReference type="EMBL" id="CP063458">
    <property type="protein sequence ID" value="QOV87826.1"/>
    <property type="molecule type" value="Genomic_DNA"/>
</dbReference>
<evidence type="ECO:0000313" key="6">
    <source>
        <dbReference type="Proteomes" id="UP000593765"/>
    </source>
</evidence>
<dbReference type="RefSeq" id="WP_206290737.1">
    <property type="nucleotide sequence ID" value="NZ_CP063458.1"/>
</dbReference>
<keyword evidence="2" id="KW-0560">Oxidoreductase</keyword>
<dbReference type="AlphaFoldDB" id="A0A7M2WQT0"/>
<dbReference type="PANTHER" id="PTHR22604:SF105">
    <property type="entry name" value="TRANS-1,2-DIHYDROBENZENE-1,2-DIOL DEHYDROGENASE"/>
    <property type="match status" value="1"/>
</dbReference>